<dbReference type="InterPro" id="IPR001248">
    <property type="entry name" value="Pur-cyt_permease"/>
</dbReference>
<evidence type="ECO:0000313" key="7">
    <source>
        <dbReference type="EMBL" id="BDR92206.1"/>
    </source>
</evidence>
<evidence type="ECO:0000256" key="3">
    <source>
        <dbReference type="ARBA" id="ARBA00022692"/>
    </source>
</evidence>
<dbReference type="CDD" id="cd11485">
    <property type="entry name" value="SLC-NCS1sbd_YbbW-like"/>
    <property type="match status" value="1"/>
</dbReference>
<dbReference type="InterPro" id="IPR045225">
    <property type="entry name" value="Uracil/uridine/allantoin_perm"/>
</dbReference>
<feature type="transmembrane region" description="Helical" evidence="6">
    <location>
        <begin position="465"/>
        <end position="488"/>
    </location>
</feature>
<evidence type="ECO:0000256" key="6">
    <source>
        <dbReference type="SAM" id="Phobius"/>
    </source>
</evidence>
<comment type="subcellular location">
    <subcellularLocation>
        <location evidence="1">Membrane</location>
        <topology evidence="1">Multi-pass membrane protein</topology>
    </subcellularLocation>
</comment>
<comment type="similarity">
    <text evidence="2">Belongs to the purine-cytosine permease (2.A.39) family.</text>
</comment>
<feature type="transmembrane region" description="Helical" evidence="6">
    <location>
        <begin position="394"/>
        <end position="414"/>
    </location>
</feature>
<feature type="transmembrane region" description="Helical" evidence="6">
    <location>
        <begin position="230"/>
        <end position="251"/>
    </location>
</feature>
<evidence type="ECO:0000313" key="8">
    <source>
        <dbReference type="Proteomes" id="UP001060771"/>
    </source>
</evidence>
<dbReference type="PANTHER" id="PTHR30618">
    <property type="entry name" value="NCS1 FAMILY PURINE/PYRIMIDINE TRANSPORTER"/>
    <property type="match status" value="1"/>
</dbReference>
<dbReference type="GeneID" id="76206849"/>
<evidence type="ECO:0000256" key="1">
    <source>
        <dbReference type="ARBA" id="ARBA00004141"/>
    </source>
</evidence>
<name>A0ABN6SSZ9_9CREN</name>
<dbReference type="RefSeq" id="WP_188602172.1">
    <property type="nucleotide sequence ID" value="NZ_AP026830.1"/>
</dbReference>
<protein>
    <submittedName>
        <fullName evidence="7">Transporter</fullName>
    </submittedName>
</protein>
<sequence>MGNSYKGISKFREGVLVYTTDRVEAVNYDLKRGQIELTKGYPEEKYLWNTDFHPTPIKKRNWDWYTYAAIWFGMAFIVPSWSLASVGLSLGLGTLDSILLVFLGNLIVLIPMIIQSHGGARYGVPEPVLTRTRWGVYGAVFPSWIRAIIGAGWWGIETYIMTEAAVGIYAILTHRLGVLQSYVAKGIANPYTLSVAFPQVFWITFAVIIALQILLLYFSPVPEAQPALKWFARLAAPLVLLGFLILWYNFMGISHWNFGQILSVKPTVAGTNYWITWLAFLNANIAYWATMALSMPDYTRFAKSQFAQTIGQVPMPFMMLVIALLGVTTTGAIEEAYHVTIWDPILASTLYLQPTLAVFLNVLFLLATFSVNVFANTVGPAYDFANTFPRKFTWFRGALLVIAISIILGAWTFYGSAYGYLYNWLLTYGGLLGSVEGIIIFDYALIRRFKFELTDVFWSRGRFRYWRGINPAAFVTFAVVEFIIYAPFIPYHSIIFSNSWLLSFLLSGLIYVPLMIYWVIPKYQPELKGSLFKGGYVSKEVLHVFNNGKG</sequence>
<feature type="transmembrane region" description="Helical" evidence="6">
    <location>
        <begin position="134"/>
        <end position="156"/>
    </location>
</feature>
<organism evidence="7 8">
    <name type="scientific">Vulcanisaeta souniana JCM 11219</name>
    <dbReference type="NCBI Taxonomy" id="1293586"/>
    <lineage>
        <taxon>Archaea</taxon>
        <taxon>Thermoproteota</taxon>
        <taxon>Thermoprotei</taxon>
        <taxon>Thermoproteales</taxon>
        <taxon>Thermoproteaceae</taxon>
        <taxon>Vulcanisaeta</taxon>
    </lineage>
</organism>
<feature type="transmembrane region" description="Helical" evidence="6">
    <location>
        <begin position="420"/>
        <end position="445"/>
    </location>
</feature>
<reference evidence="8" key="1">
    <citation type="submission" date="2022-09" db="EMBL/GenBank/DDBJ databases">
        <title>Complete genome sequence of Vulcanisaeta souniana.</title>
        <authorList>
            <person name="Kato S."/>
            <person name="Itoh T."/>
            <person name="Ohkuma M."/>
        </authorList>
    </citation>
    <scope>NUCLEOTIDE SEQUENCE [LARGE SCALE GENOMIC DNA]</scope>
    <source>
        <strain evidence="8">JCM 11219</strain>
    </source>
</reference>
<keyword evidence="5 6" id="KW-0472">Membrane</keyword>
<evidence type="ECO:0000256" key="5">
    <source>
        <dbReference type="ARBA" id="ARBA00023136"/>
    </source>
</evidence>
<keyword evidence="3 6" id="KW-0812">Transmembrane</keyword>
<keyword evidence="8" id="KW-1185">Reference proteome</keyword>
<dbReference type="EMBL" id="AP026830">
    <property type="protein sequence ID" value="BDR92206.1"/>
    <property type="molecule type" value="Genomic_DNA"/>
</dbReference>
<proteinExistence type="inferred from homology"/>
<evidence type="ECO:0000256" key="2">
    <source>
        <dbReference type="ARBA" id="ARBA00008974"/>
    </source>
</evidence>
<accession>A0ABN6SSZ9</accession>
<dbReference type="Proteomes" id="UP001060771">
    <property type="component" value="Chromosome"/>
</dbReference>
<dbReference type="PANTHER" id="PTHR30618:SF0">
    <property type="entry name" value="PURINE-URACIL PERMEASE NCS1"/>
    <property type="match status" value="1"/>
</dbReference>
<feature type="transmembrane region" description="Helical" evidence="6">
    <location>
        <begin position="313"/>
        <end position="333"/>
    </location>
</feature>
<gene>
    <name evidence="7" type="ORF">Vsou_12990</name>
</gene>
<feature type="transmembrane region" description="Helical" evidence="6">
    <location>
        <begin position="353"/>
        <end position="374"/>
    </location>
</feature>
<feature type="transmembrane region" description="Helical" evidence="6">
    <location>
        <begin position="271"/>
        <end position="293"/>
    </location>
</feature>
<evidence type="ECO:0000256" key="4">
    <source>
        <dbReference type="ARBA" id="ARBA00022989"/>
    </source>
</evidence>
<dbReference type="Pfam" id="PF02133">
    <property type="entry name" value="Transp_cyt_pur"/>
    <property type="match status" value="1"/>
</dbReference>
<feature type="transmembrane region" description="Helical" evidence="6">
    <location>
        <begin position="500"/>
        <end position="520"/>
    </location>
</feature>
<feature type="transmembrane region" description="Helical" evidence="6">
    <location>
        <begin position="64"/>
        <end position="84"/>
    </location>
</feature>
<feature type="transmembrane region" description="Helical" evidence="6">
    <location>
        <begin position="200"/>
        <end position="218"/>
    </location>
</feature>
<dbReference type="Gene3D" id="1.10.4160.10">
    <property type="entry name" value="Hydantoin permease"/>
    <property type="match status" value="1"/>
</dbReference>
<keyword evidence="4 6" id="KW-1133">Transmembrane helix</keyword>
<feature type="transmembrane region" description="Helical" evidence="6">
    <location>
        <begin position="90"/>
        <end position="114"/>
    </location>
</feature>